<feature type="transmembrane region" description="Helical" evidence="1">
    <location>
        <begin position="44"/>
        <end position="77"/>
    </location>
</feature>
<evidence type="ECO:0000313" key="3">
    <source>
        <dbReference type="EMBL" id="WIM88804.1"/>
    </source>
</evidence>
<sequence length="164" mass="16795">MTGSPDQPVRRDSAAGAPHTGPLYPYPPQYAAPQPSAAKNGLGIAALVLAVVGLLSVATVFAPIALGAVAVVLGVMARGRVKRGVADNGGVAIAGIVLGGLAIVVGLAFIAIWTTVWNDVRGDDYIDCVQKAGENQVAEQHCADQFRRTVQDRLSVTLTPPSGS</sequence>
<dbReference type="InterPro" id="IPR025241">
    <property type="entry name" value="DUF4190"/>
</dbReference>
<keyword evidence="1" id="KW-0472">Membrane</keyword>
<protein>
    <submittedName>
        <fullName evidence="3">DUF4190 domain-containing protein</fullName>
    </submittedName>
</protein>
<keyword evidence="4" id="KW-1185">Reference proteome</keyword>
<evidence type="ECO:0000313" key="4">
    <source>
        <dbReference type="Proteomes" id="UP001236585"/>
    </source>
</evidence>
<feature type="domain" description="DUF4190" evidence="2">
    <location>
        <begin position="42"/>
        <end position="108"/>
    </location>
</feature>
<dbReference type="RefSeq" id="WP_285189158.1">
    <property type="nucleotide sequence ID" value="NZ_CP126981.1"/>
</dbReference>
<gene>
    <name evidence="3" type="ORF">PT015_04760</name>
</gene>
<keyword evidence="1" id="KW-0812">Transmembrane</keyword>
<organism evidence="3 4">
    <name type="scientific">Candidatus Mycobacterium wuenschmannii</name>
    <dbReference type="NCBI Taxonomy" id="3027808"/>
    <lineage>
        <taxon>Bacteria</taxon>
        <taxon>Bacillati</taxon>
        <taxon>Actinomycetota</taxon>
        <taxon>Actinomycetes</taxon>
        <taxon>Mycobacteriales</taxon>
        <taxon>Mycobacteriaceae</taxon>
        <taxon>Mycobacterium</taxon>
    </lineage>
</organism>
<keyword evidence="1" id="KW-1133">Transmembrane helix</keyword>
<dbReference type="Proteomes" id="UP001236585">
    <property type="component" value="Chromosome"/>
</dbReference>
<feature type="transmembrane region" description="Helical" evidence="1">
    <location>
        <begin position="89"/>
        <end position="113"/>
    </location>
</feature>
<evidence type="ECO:0000256" key="1">
    <source>
        <dbReference type="SAM" id="Phobius"/>
    </source>
</evidence>
<evidence type="ECO:0000259" key="2">
    <source>
        <dbReference type="Pfam" id="PF13828"/>
    </source>
</evidence>
<dbReference type="Pfam" id="PF13828">
    <property type="entry name" value="DUF4190"/>
    <property type="match status" value="1"/>
</dbReference>
<reference evidence="3 4" key="1">
    <citation type="journal article" date="2023" name="Microbiol. Resour. Announc.">
        <title>Complete Genome Sequence of Mycobacterium wuenschmanii, a novel Nontuberculous Mycobacterium Isolated from a captive population of Amazon Milk Frogs.</title>
        <authorList>
            <person name="Hicks J."/>
            <person name="Zeineldin M."/>
            <person name="Ward H."/>
            <person name="Wuenschmann A."/>
            <person name="Camp P."/>
            <person name="Farrell D."/>
            <person name="Lehman K."/>
            <person name="Thacker T."/>
            <person name="Cuthbert E."/>
        </authorList>
    </citation>
    <scope>NUCLEOTIDE SEQUENCE [LARGE SCALE GENOMIC DNA]</scope>
    <source>
        <strain evidence="3 4">Wuenschmanii</strain>
    </source>
</reference>
<name>A0ABY8VYU5_9MYCO</name>
<dbReference type="EMBL" id="CP126981">
    <property type="protein sequence ID" value="WIM88804.1"/>
    <property type="molecule type" value="Genomic_DNA"/>
</dbReference>
<proteinExistence type="predicted"/>
<accession>A0ABY8VYU5</accession>